<evidence type="ECO:0000313" key="3">
    <source>
        <dbReference type="Proteomes" id="UP000183920"/>
    </source>
</evidence>
<name>A0A0G4QC43_9GAMM</name>
<feature type="chain" id="PRO_5002568645" description="CpmK protein" evidence="1">
    <location>
        <begin position="20"/>
        <end position="186"/>
    </location>
</feature>
<reference evidence="3" key="1">
    <citation type="submission" date="2015-06" db="EMBL/GenBank/DDBJ databases">
        <authorList>
            <person name="Urmite Genomes"/>
        </authorList>
    </citation>
    <scope>NUCLEOTIDE SEQUENCE [LARGE SCALE GENOMIC DNA]</scope>
    <source>
        <strain evidence="3">CSUR P1867</strain>
    </source>
</reference>
<evidence type="ECO:0008006" key="4">
    <source>
        <dbReference type="Google" id="ProtNLM"/>
    </source>
</evidence>
<dbReference type="Proteomes" id="UP000183920">
    <property type="component" value="Unassembled WGS sequence"/>
</dbReference>
<accession>A0A0G4QC43</accession>
<gene>
    <name evidence="2" type="ORF">BN1804_02352</name>
</gene>
<evidence type="ECO:0000313" key="2">
    <source>
        <dbReference type="EMBL" id="CRL63134.1"/>
    </source>
</evidence>
<keyword evidence="1" id="KW-0732">Signal</keyword>
<feature type="signal peptide" evidence="1">
    <location>
        <begin position="1"/>
        <end position="19"/>
    </location>
</feature>
<dbReference type="RefSeq" id="WP_006533023.1">
    <property type="nucleotide sequence ID" value="NZ_CVRY01000004.1"/>
</dbReference>
<proteinExistence type="predicted"/>
<sequence length="186" mass="21538" precursor="true">MKSISLSLILLLLSSFSWADEEKDDPKVDEYKIALEAFFNSDYLLCLGEGKWPVYSNEDDAPWVLERMHALVEAGLIEQTENGEEWVFNLSDKGRKAWQPYQDFCYGHLFISQIKEIQPIDSGKSKIYFYYGVRGIPSWATNEEIQSAFSELDIVINGINRELYQLNIEKLPDNHFKVLSYPVPIE</sequence>
<organism evidence="2 3">
    <name type="scientific">Proteus penneri</name>
    <dbReference type="NCBI Taxonomy" id="102862"/>
    <lineage>
        <taxon>Bacteria</taxon>
        <taxon>Pseudomonadati</taxon>
        <taxon>Pseudomonadota</taxon>
        <taxon>Gammaproteobacteria</taxon>
        <taxon>Enterobacterales</taxon>
        <taxon>Morganellaceae</taxon>
        <taxon>Proteus</taxon>
    </lineage>
</organism>
<evidence type="ECO:0000256" key="1">
    <source>
        <dbReference type="SAM" id="SignalP"/>
    </source>
</evidence>
<dbReference type="EMBL" id="CVRY01000004">
    <property type="protein sequence ID" value="CRL63134.1"/>
    <property type="molecule type" value="Genomic_DNA"/>
</dbReference>
<protein>
    <recommendedName>
        <fullName evidence="4">CpmK protein</fullName>
    </recommendedName>
</protein>
<dbReference type="AlphaFoldDB" id="A0A0G4QC43"/>